<dbReference type="EMBL" id="OMOI01000001">
    <property type="protein sequence ID" value="SPF77322.1"/>
    <property type="molecule type" value="Genomic_DNA"/>
</dbReference>
<accession>A0A2R8AMP3</accession>
<evidence type="ECO:0000256" key="1">
    <source>
        <dbReference type="SAM" id="Phobius"/>
    </source>
</evidence>
<feature type="transmembrane region" description="Helical" evidence="1">
    <location>
        <begin position="62"/>
        <end position="79"/>
    </location>
</feature>
<proteinExistence type="predicted"/>
<gene>
    <name evidence="2" type="ORF">ALP8811_02349</name>
</gene>
<keyword evidence="3" id="KW-1185">Reference proteome</keyword>
<reference evidence="2 3" key="1">
    <citation type="submission" date="2018-03" db="EMBL/GenBank/DDBJ databases">
        <authorList>
            <person name="Keele B.F."/>
        </authorList>
    </citation>
    <scope>NUCLEOTIDE SEQUENCE [LARGE SCALE GENOMIC DNA]</scope>
    <source>
        <strain evidence="2 3">CECT 8811</strain>
    </source>
</reference>
<sequence>MSTNLEFYSRFDAIDIDYALRALSAERRRRADGWGRQVRTIILIAAFVGISAIVAFASDASMWTFLSFMLLMGAGLLVIRHSQKSYQKTLSRSRMREGVARIVVSPLGMRVSHPGYEVLISWSHMEGVLVTDQGMLLLIDAYDYCPIEKTAFNSDAHMKEVAAQIEAWRSTASADAPLPDA</sequence>
<dbReference type="Proteomes" id="UP000244911">
    <property type="component" value="Unassembled WGS sequence"/>
</dbReference>
<keyword evidence="1" id="KW-0812">Transmembrane</keyword>
<evidence type="ECO:0008006" key="4">
    <source>
        <dbReference type="Google" id="ProtNLM"/>
    </source>
</evidence>
<evidence type="ECO:0000313" key="2">
    <source>
        <dbReference type="EMBL" id="SPF77322.1"/>
    </source>
</evidence>
<protein>
    <recommendedName>
        <fullName evidence="4">YcxB-like protein domain-containing protein</fullName>
    </recommendedName>
</protein>
<dbReference type="OrthoDB" id="7845708at2"/>
<name>A0A2R8AMP3_9RHOB</name>
<keyword evidence="1" id="KW-0472">Membrane</keyword>
<feature type="transmembrane region" description="Helical" evidence="1">
    <location>
        <begin position="38"/>
        <end position="56"/>
    </location>
</feature>
<dbReference type="RefSeq" id="WP_108857261.1">
    <property type="nucleotide sequence ID" value="NZ_OMOI01000001.1"/>
</dbReference>
<keyword evidence="1" id="KW-1133">Transmembrane helix</keyword>
<evidence type="ECO:0000313" key="3">
    <source>
        <dbReference type="Proteomes" id="UP000244911"/>
    </source>
</evidence>
<dbReference type="AlphaFoldDB" id="A0A2R8AMP3"/>
<organism evidence="2 3">
    <name type="scientific">Aliiroseovarius pelagivivens</name>
    <dbReference type="NCBI Taxonomy" id="1639690"/>
    <lineage>
        <taxon>Bacteria</taxon>
        <taxon>Pseudomonadati</taxon>
        <taxon>Pseudomonadota</taxon>
        <taxon>Alphaproteobacteria</taxon>
        <taxon>Rhodobacterales</taxon>
        <taxon>Paracoccaceae</taxon>
        <taxon>Aliiroseovarius</taxon>
    </lineage>
</organism>